<evidence type="ECO:0000313" key="2">
    <source>
        <dbReference type="Proteomes" id="UP001057402"/>
    </source>
</evidence>
<reference evidence="2" key="1">
    <citation type="journal article" date="2023" name="Front. Plant Sci.">
        <title>Chromosomal-level genome assembly of Melastoma candidum provides insights into trichome evolution.</title>
        <authorList>
            <person name="Zhong Y."/>
            <person name="Wu W."/>
            <person name="Sun C."/>
            <person name="Zou P."/>
            <person name="Liu Y."/>
            <person name="Dai S."/>
            <person name="Zhou R."/>
        </authorList>
    </citation>
    <scope>NUCLEOTIDE SEQUENCE [LARGE SCALE GENOMIC DNA]</scope>
</reference>
<dbReference type="Proteomes" id="UP001057402">
    <property type="component" value="Chromosome 12"/>
</dbReference>
<organism evidence="1 2">
    <name type="scientific">Melastoma candidum</name>
    <dbReference type="NCBI Taxonomy" id="119954"/>
    <lineage>
        <taxon>Eukaryota</taxon>
        <taxon>Viridiplantae</taxon>
        <taxon>Streptophyta</taxon>
        <taxon>Embryophyta</taxon>
        <taxon>Tracheophyta</taxon>
        <taxon>Spermatophyta</taxon>
        <taxon>Magnoliopsida</taxon>
        <taxon>eudicotyledons</taxon>
        <taxon>Gunneridae</taxon>
        <taxon>Pentapetalae</taxon>
        <taxon>rosids</taxon>
        <taxon>malvids</taxon>
        <taxon>Myrtales</taxon>
        <taxon>Melastomataceae</taxon>
        <taxon>Melastomatoideae</taxon>
        <taxon>Melastomateae</taxon>
        <taxon>Melastoma</taxon>
    </lineage>
</organism>
<sequence length="98" mass="10449">MALDISPGDGKSGNKVCEGAEGNATGEDGVRIRSVKVNMDGVPIGRKVDLHAHSCYETLARALADMFLQHPNSDKHLRCKISPVADIGVMYAPGMLRS</sequence>
<evidence type="ECO:0000313" key="1">
    <source>
        <dbReference type="EMBL" id="KAI4303955.1"/>
    </source>
</evidence>
<comment type="caution">
    <text evidence="1">The sequence shown here is derived from an EMBL/GenBank/DDBJ whole genome shotgun (WGS) entry which is preliminary data.</text>
</comment>
<accession>A0ACB9L2C8</accession>
<gene>
    <name evidence="1" type="ORF">MLD38_039531</name>
</gene>
<protein>
    <submittedName>
        <fullName evidence="1">Uncharacterized protein</fullName>
    </submittedName>
</protein>
<dbReference type="EMBL" id="CM042891">
    <property type="protein sequence ID" value="KAI4303955.1"/>
    <property type="molecule type" value="Genomic_DNA"/>
</dbReference>
<proteinExistence type="predicted"/>
<keyword evidence="2" id="KW-1185">Reference proteome</keyword>
<name>A0ACB9L2C8_9MYRT</name>